<dbReference type="PANTHER" id="PTHR35802">
    <property type="entry name" value="PROTEASE SYNTHASE AND SPORULATION PROTEIN PAI 2"/>
    <property type="match status" value="1"/>
</dbReference>
<proteinExistence type="predicted"/>
<dbReference type="Proteomes" id="UP000475532">
    <property type="component" value="Unassembled WGS sequence"/>
</dbReference>
<dbReference type="PANTHER" id="PTHR35802:SF1">
    <property type="entry name" value="PROTEASE SYNTHASE AND SPORULATION PROTEIN PAI 2"/>
    <property type="match status" value="1"/>
</dbReference>
<reference evidence="2 3" key="1">
    <citation type="submission" date="2020-01" db="EMBL/GenBank/DDBJ databases">
        <title>Insect and environment-associated Actinomycetes.</title>
        <authorList>
            <person name="Currrie C."/>
            <person name="Chevrette M."/>
            <person name="Carlson C."/>
            <person name="Stubbendieck R."/>
            <person name="Wendt-Pienkowski E."/>
        </authorList>
    </citation>
    <scope>NUCLEOTIDE SEQUENCE [LARGE SCALE GENOMIC DNA]</scope>
    <source>
        <strain evidence="2 3">SID10258</strain>
    </source>
</reference>
<comment type="caution">
    <text evidence="2">The sequence shown here is derived from an EMBL/GenBank/DDBJ whole genome shotgun (WGS) entry which is preliminary data.</text>
</comment>
<dbReference type="EMBL" id="JAAGLI010000536">
    <property type="protein sequence ID" value="NEA24944.1"/>
    <property type="molecule type" value="Genomic_DNA"/>
</dbReference>
<dbReference type="Gene3D" id="2.30.110.10">
    <property type="entry name" value="Electron Transport, Fmn-binding Protein, Chain A"/>
    <property type="match status" value="1"/>
</dbReference>
<dbReference type="InterPro" id="IPR012349">
    <property type="entry name" value="Split_barrel_FMN-bd"/>
</dbReference>
<feature type="compositionally biased region" description="Acidic residues" evidence="1">
    <location>
        <begin position="229"/>
        <end position="241"/>
    </location>
</feature>
<name>A0A6L9QLM8_9ACTN</name>
<dbReference type="PIRSF" id="PIRSF010372">
    <property type="entry name" value="PaiB"/>
    <property type="match status" value="1"/>
</dbReference>
<dbReference type="InterPro" id="IPR007396">
    <property type="entry name" value="TR_PAI2-type"/>
</dbReference>
<feature type="region of interest" description="Disordered" evidence="1">
    <location>
        <begin position="220"/>
        <end position="241"/>
    </location>
</feature>
<accession>A0A6L9QLM8</accession>
<evidence type="ECO:0000256" key="1">
    <source>
        <dbReference type="SAM" id="MobiDB-lite"/>
    </source>
</evidence>
<dbReference type="SUPFAM" id="SSF50475">
    <property type="entry name" value="FMN-binding split barrel"/>
    <property type="match status" value="1"/>
</dbReference>
<dbReference type="RefSeq" id="WP_163058472.1">
    <property type="nucleotide sequence ID" value="NZ_JAAGLI010000536.1"/>
</dbReference>
<dbReference type="AlphaFoldDB" id="A0A6L9QLM8"/>
<evidence type="ECO:0000313" key="3">
    <source>
        <dbReference type="Proteomes" id="UP000475532"/>
    </source>
</evidence>
<evidence type="ECO:0000313" key="2">
    <source>
        <dbReference type="EMBL" id="NEA24944.1"/>
    </source>
</evidence>
<organism evidence="2 3">
    <name type="scientific">Actinomadura bangladeshensis</name>
    <dbReference type="NCBI Taxonomy" id="453573"/>
    <lineage>
        <taxon>Bacteria</taxon>
        <taxon>Bacillati</taxon>
        <taxon>Actinomycetota</taxon>
        <taxon>Actinomycetes</taxon>
        <taxon>Streptosporangiales</taxon>
        <taxon>Thermomonosporaceae</taxon>
        <taxon>Actinomadura</taxon>
    </lineage>
</organism>
<dbReference type="Pfam" id="PF04299">
    <property type="entry name" value="FMN_bind_2"/>
    <property type="match status" value="1"/>
</dbReference>
<sequence length="241" mass="26402">MLIPEMYRPRRPADVVDLVRSNPLALVACNGAETPFATHAPVIIDQMAAEPDEGEPLVGATLLGHLNRRNEHWRALREGAKVLAVFQGPDFYISPVAYRQRPAAPTWNFATVHLRGTVEPIPAGEPTLEVVTATVRALEKVAGTAWDMTDSLHYFRRIQPGVGAFRVHVESAEAMFKLSQEHPPEVRRSIREHLLAHGGGRSRELAESMWAAEFAADDRGRAPLPADASDADDGGDDGCDF</sequence>
<gene>
    <name evidence="2" type="ORF">G3I70_20990</name>
</gene>
<protein>
    <submittedName>
        <fullName evidence="2">FMN-binding negative transcriptional regulator</fullName>
    </submittedName>
</protein>